<feature type="transmembrane region" description="Helical" evidence="1">
    <location>
        <begin position="20"/>
        <end position="44"/>
    </location>
</feature>
<organism evidence="2 3">
    <name type="scientific">Mycena albidolilacea</name>
    <dbReference type="NCBI Taxonomy" id="1033008"/>
    <lineage>
        <taxon>Eukaryota</taxon>
        <taxon>Fungi</taxon>
        <taxon>Dikarya</taxon>
        <taxon>Basidiomycota</taxon>
        <taxon>Agaricomycotina</taxon>
        <taxon>Agaricomycetes</taxon>
        <taxon>Agaricomycetidae</taxon>
        <taxon>Agaricales</taxon>
        <taxon>Marasmiineae</taxon>
        <taxon>Mycenaceae</taxon>
        <taxon>Mycena</taxon>
    </lineage>
</organism>
<dbReference type="EMBL" id="JARIHO010000055">
    <property type="protein sequence ID" value="KAJ7319040.1"/>
    <property type="molecule type" value="Genomic_DNA"/>
</dbReference>
<evidence type="ECO:0000256" key="1">
    <source>
        <dbReference type="SAM" id="Phobius"/>
    </source>
</evidence>
<proteinExistence type="predicted"/>
<keyword evidence="1" id="KW-1133">Transmembrane helix</keyword>
<dbReference type="Proteomes" id="UP001218218">
    <property type="component" value="Unassembled WGS sequence"/>
</dbReference>
<sequence length="171" mass="18427">MIEVLSLSDDFTLRPRDAEFFASLSLIASLLAGIQAQILSLSITQPGGQYKAINTLWISGLVLDVAAAAQSLFVSWWIALLSTKTGRKLEEHGLPHIRLSLYVLNINIITTYVWSGSGALSLVAGLLVLVWTAQPTVVAILTTGVASSTVVFRSIRKAVWGVTPSYELNLS</sequence>
<protein>
    <submittedName>
        <fullName evidence="2">Uncharacterized protein</fullName>
    </submittedName>
</protein>
<reference evidence="2" key="1">
    <citation type="submission" date="2023-03" db="EMBL/GenBank/DDBJ databases">
        <title>Massive genome expansion in bonnet fungi (Mycena s.s.) driven by repeated elements and novel gene families across ecological guilds.</title>
        <authorList>
            <consortium name="Lawrence Berkeley National Laboratory"/>
            <person name="Harder C.B."/>
            <person name="Miyauchi S."/>
            <person name="Viragh M."/>
            <person name="Kuo A."/>
            <person name="Thoen E."/>
            <person name="Andreopoulos B."/>
            <person name="Lu D."/>
            <person name="Skrede I."/>
            <person name="Drula E."/>
            <person name="Henrissat B."/>
            <person name="Morin E."/>
            <person name="Kohler A."/>
            <person name="Barry K."/>
            <person name="LaButti K."/>
            <person name="Morin E."/>
            <person name="Salamov A."/>
            <person name="Lipzen A."/>
            <person name="Mereny Z."/>
            <person name="Hegedus B."/>
            <person name="Baldrian P."/>
            <person name="Stursova M."/>
            <person name="Weitz H."/>
            <person name="Taylor A."/>
            <person name="Grigoriev I.V."/>
            <person name="Nagy L.G."/>
            <person name="Martin F."/>
            <person name="Kauserud H."/>
        </authorList>
    </citation>
    <scope>NUCLEOTIDE SEQUENCE</scope>
    <source>
        <strain evidence="2">CBHHK002</strain>
    </source>
</reference>
<gene>
    <name evidence="2" type="ORF">DFH08DRAFT_819474</name>
</gene>
<name>A0AAD6ZEF4_9AGAR</name>
<dbReference type="AlphaFoldDB" id="A0AAD6ZEF4"/>
<keyword evidence="3" id="KW-1185">Reference proteome</keyword>
<accession>A0AAD6ZEF4</accession>
<feature type="transmembrane region" description="Helical" evidence="1">
    <location>
        <begin position="56"/>
        <end position="81"/>
    </location>
</feature>
<evidence type="ECO:0000313" key="3">
    <source>
        <dbReference type="Proteomes" id="UP001218218"/>
    </source>
</evidence>
<feature type="transmembrane region" description="Helical" evidence="1">
    <location>
        <begin position="137"/>
        <end position="155"/>
    </location>
</feature>
<keyword evidence="1" id="KW-0812">Transmembrane</keyword>
<comment type="caution">
    <text evidence="2">The sequence shown here is derived from an EMBL/GenBank/DDBJ whole genome shotgun (WGS) entry which is preliminary data.</text>
</comment>
<evidence type="ECO:0000313" key="2">
    <source>
        <dbReference type="EMBL" id="KAJ7319040.1"/>
    </source>
</evidence>
<feature type="transmembrane region" description="Helical" evidence="1">
    <location>
        <begin position="102"/>
        <end position="131"/>
    </location>
</feature>
<keyword evidence="1" id="KW-0472">Membrane</keyword>